<keyword evidence="3" id="KW-0235">DNA replication</keyword>
<dbReference type="Pfam" id="PF05705">
    <property type="entry name" value="DUF829"/>
    <property type="match status" value="1"/>
</dbReference>
<protein>
    <recommendedName>
        <fullName evidence="8">TF-B3 domain-containing protein</fullName>
    </recommendedName>
</protein>
<keyword evidence="4" id="KW-0805">Transcription regulation</keyword>
<evidence type="ECO:0000256" key="7">
    <source>
        <dbReference type="ARBA" id="ARBA00023242"/>
    </source>
</evidence>
<evidence type="ECO:0000259" key="8">
    <source>
        <dbReference type="PROSITE" id="PS50863"/>
    </source>
</evidence>
<dbReference type="FunFam" id="3.40.50.720:FF:000425">
    <property type="entry name" value="NAD(P)-binding Rossmann-fold superfamily protein"/>
    <property type="match status" value="1"/>
</dbReference>
<feature type="domain" description="TF-B3" evidence="8">
    <location>
        <begin position="1454"/>
        <end position="1551"/>
    </location>
</feature>
<dbReference type="Gene3D" id="2.40.330.10">
    <property type="entry name" value="DNA-binding pseudobarrel domain"/>
    <property type="match status" value="2"/>
</dbReference>
<evidence type="ECO:0000256" key="2">
    <source>
        <dbReference type="ARBA" id="ARBA00007421"/>
    </source>
</evidence>
<dbReference type="STRING" id="3750.A0A498JD23"/>
<comment type="similarity">
    <text evidence="2">Belongs to the ORC2 family.</text>
</comment>
<dbReference type="InterPro" id="IPR003340">
    <property type="entry name" value="B3_DNA-bd"/>
</dbReference>
<dbReference type="GO" id="GO:0005664">
    <property type="term" value="C:nuclear origin of replication recognition complex"/>
    <property type="evidence" value="ECO:0007669"/>
    <property type="project" value="TreeGrafter"/>
</dbReference>
<dbReference type="GO" id="GO:0006260">
    <property type="term" value="P:DNA replication"/>
    <property type="evidence" value="ECO:0007669"/>
    <property type="project" value="UniProtKB-KW"/>
</dbReference>
<comment type="caution">
    <text evidence="9">The sequence shown here is derived from an EMBL/GenBank/DDBJ whole genome shotgun (WGS) entry which is preliminary data.</text>
</comment>
<dbReference type="InterPro" id="IPR029058">
    <property type="entry name" value="AB_hydrolase_fold"/>
</dbReference>
<dbReference type="Pfam" id="PF24882">
    <property type="entry name" value="WHD_ORC2"/>
    <property type="match status" value="1"/>
</dbReference>
<keyword evidence="5" id="KW-0238">DNA-binding</keyword>
<evidence type="ECO:0000256" key="4">
    <source>
        <dbReference type="ARBA" id="ARBA00023015"/>
    </source>
</evidence>
<evidence type="ECO:0000256" key="3">
    <source>
        <dbReference type="ARBA" id="ARBA00022705"/>
    </source>
</evidence>
<dbReference type="SUPFAM" id="SSF53474">
    <property type="entry name" value="alpha/beta-Hydrolases"/>
    <property type="match status" value="1"/>
</dbReference>
<feature type="domain" description="TF-B3" evidence="8">
    <location>
        <begin position="1241"/>
        <end position="1332"/>
    </location>
</feature>
<evidence type="ECO:0000256" key="6">
    <source>
        <dbReference type="ARBA" id="ARBA00023163"/>
    </source>
</evidence>
<dbReference type="Proteomes" id="UP000290289">
    <property type="component" value="Chromosome 8"/>
</dbReference>
<proteinExistence type="inferred from homology"/>
<dbReference type="InterPro" id="IPR056773">
    <property type="entry name" value="WHD_ORC2"/>
</dbReference>
<dbReference type="PROSITE" id="PS50863">
    <property type="entry name" value="B3"/>
    <property type="match status" value="2"/>
</dbReference>
<evidence type="ECO:0000256" key="1">
    <source>
        <dbReference type="ARBA" id="ARBA00004123"/>
    </source>
</evidence>
<dbReference type="GO" id="GO:0003688">
    <property type="term" value="F:DNA replication origin binding"/>
    <property type="evidence" value="ECO:0007669"/>
    <property type="project" value="TreeGrafter"/>
</dbReference>
<dbReference type="SUPFAM" id="SSF51735">
    <property type="entry name" value="NAD(P)-binding Rossmann-fold domains"/>
    <property type="match status" value="1"/>
</dbReference>
<keyword evidence="6" id="KW-0804">Transcription</keyword>
<dbReference type="PANTHER" id="PTHR14052">
    <property type="entry name" value="ORIGIN RECOGNITION COMPLEX SUBUNIT 2"/>
    <property type="match status" value="1"/>
</dbReference>
<dbReference type="SMART" id="SM01019">
    <property type="entry name" value="B3"/>
    <property type="match status" value="2"/>
</dbReference>
<dbReference type="InterPro" id="IPR001509">
    <property type="entry name" value="Epimerase_deHydtase"/>
</dbReference>
<organism evidence="9 10">
    <name type="scientific">Malus domestica</name>
    <name type="common">Apple</name>
    <name type="synonym">Pyrus malus</name>
    <dbReference type="NCBI Taxonomy" id="3750"/>
    <lineage>
        <taxon>Eukaryota</taxon>
        <taxon>Viridiplantae</taxon>
        <taxon>Streptophyta</taxon>
        <taxon>Embryophyta</taxon>
        <taxon>Tracheophyta</taxon>
        <taxon>Spermatophyta</taxon>
        <taxon>Magnoliopsida</taxon>
        <taxon>eudicotyledons</taxon>
        <taxon>Gunneridae</taxon>
        <taxon>Pentapetalae</taxon>
        <taxon>rosids</taxon>
        <taxon>fabids</taxon>
        <taxon>Rosales</taxon>
        <taxon>Rosaceae</taxon>
        <taxon>Amygdaloideae</taxon>
        <taxon>Maleae</taxon>
        <taxon>Malus</taxon>
    </lineage>
</organism>
<keyword evidence="7" id="KW-0539">Nucleus</keyword>
<dbReference type="InterPro" id="IPR008547">
    <property type="entry name" value="DUF829_TMEM53"/>
</dbReference>
<dbReference type="CDD" id="cd10017">
    <property type="entry name" value="B3_DNA"/>
    <property type="match status" value="2"/>
</dbReference>
<dbReference type="PANTHER" id="PTHR14052:SF0">
    <property type="entry name" value="ORIGIN RECOGNITION COMPLEX SUBUNIT 2"/>
    <property type="match status" value="1"/>
</dbReference>
<comment type="subcellular location">
    <subcellularLocation>
        <location evidence="1">Nucleus</location>
    </subcellularLocation>
</comment>
<dbReference type="InterPro" id="IPR015300">
    <property type="entry name" value="DNA-bd_pseudobarrel_sf"/>
</dbReference>
<dbReference type="Pfam" id="PF01370">
    <property type="entry name" value="Epimerase"/>
    <property type="match status" value="1"/>
</dbReference>
<dbReference type="CDD" id="cd05228">
    <property type="entry name" value="AR_FR_like_1_SDR_e"/>
    <property type="match status" value="1"/>
</dbReference>
<dbReference type="InterPro" id="IPR007220">
    <property type="entry name" value="ORC2"/>
</dbReference>
<gene>
    <name evidence="9" type="ORF">DVH24_020746</name>
</gene>
<evidence type="ECO:0000313" key="9">
    <source>
        <dbReference type="EMBL" id="RXH91723.1"/>
    </source>
</evidence>
<evidence type="ECO:0000313" key="10">
    <source>
        <dbReference type="Proteomes" id="UP000290289"/>
    </source>
</evidence>
<dbReference type="Gene3D" id="3.40.50.720">
    <property type="entry name" value="NAD(P)-binding Rossmann-like Domain"/>
    <property type="match status" value="1"/>
</dbReference>
<evidence type="ECO:0000256" key="5">
    <source>
        <dbReference type="ARBA" id="ARBA00023125"/>
    </source>
</evidence>
<name>A0A498JD23_MALDO</name>
<sequence length="1609" mass="179746">MEMNDGENEEFGFSRNYFLAKELRGSGKKSQSKLSDIDIVDEQELVAAAAQIEPKHEKEVKDLMNSYKSSYPEWAFELRCGLGLLMYGFGSKKALLEDFASTSLTDYSVLVVNGYLQGINIKQVVVALAELLWDQLKTKRTPSRSSSKVQQPFSSRSMDDLLAFLDGSEDTTNECIVCVVIHNIDGPGLRDSETQQCLARVASCSHIRIVASIDHVNAPLLWDKKMVHTQFNWCWHHVPTFAPYKVEGMLIPLILAHGNTTQSAKGATIVLQSLTSNAQSVFKVLAEYQLSHSNEEGMPIDNLYATCRERFLVSSQLTLNSHLTEFKDHELVKTKRNSDGQDCLHIPLTNEALEKLLADLKKVGLRGAAAVEEEEMWGLGNQCYWGRKELRSDGIEGIVVVFAWMSSQEWQLKSFVELYSSLGWNSLVSHSQFLNMFFPEKATAIAMDILNELVEGLKIKPCPVVFASLSGGPKACMLKVLQIIEGTCEAKLNLNDCRLVKDCIAGHIYDSSPVDFTCDLGAKFVLHPSVLKISKPPRFASWMVHSIASGLNALFLNRFESQRAEYWQTLYSTIGMQAPYLILCSENDDLAPYQVIYNFSQRLRELGADVKLVKWNDSPHVGHYRRYPIDYKVAVNELLGKAAGVYSQRIRGLEGETLGMQAIQDEIIDNEPMSSIRKAAGGSNGFRGVTLASSDHFFTTPFSMEYEGGRDVGSMQEERKEGIIHVHNPPTPSMKAHGVLGQILFDVCVPKTVEDWDIKPSSGSLNGNGSALASRRRHAPFNPIKCIHMKILVTGASGYLGGRLCHALLKQGHSVRALVRPTSDLSSLPPPSSTGNASLELVYGDVTDYESLLSAFSNCDVVFHAAAVVEPWLPDPSKFFSVNVGGMKNVLRAVRETKTVQKIIYTSSFFALGSTDGGVADETQVHHEKFFCTEYERSKAAADKIALRAAQQEELPLVLLYPGVIYGPGKLTAGNVVARLIVERFNGRLPGYIGSGNDRYSFSHVDDVVEGHIRAMAKGRTGERYLLTGENASFKHVFDVAAVITQTGRPKFGIPLWLIEVYGWASVLFSRVTGKLPLISPPTVYVLRHQWAYSCEKAKAELGYSPRGLKEGLGELSYEESRRQRMEENKKRMEALNLPMLAQALKKTPNSPKPSPMKRAKARTVEKQLVEVRRSSRVANLPTPVYKEVAVVDREMRPRRYSTNRHRDLSNRVYASDEARDDATARAEAFESDLGSDYPTMVKPMLQSHVTGGFWLGLPKYFCSKNLPKRDDIVILIDEDGNECEVIYLAEKRGLSGGWRGFAIDHDLVDGDALVFQLIRPKTLKSKLSYEESRRQRMEENKKRMEALNLPLLAQALKKTPNSPKPSPMKRGGKPRTYEVQMVEVRRSTRVANRPAPDYKEVVAERVMIPRRCYATNRHRDMANRVYASDEARAAAMVKADELELSLGSDHPTFVKTMLQSHVTGGFWLGLQVSFCKNHLPKGEEIMTLIDEVGAEYQTIYLARKTGLSGGWKGFAVAHDLVDGDALVFQLIRPTTFKGGETWAGKLRRINLGTPDGEGRTRVGGLECREFYMYILQQVPFAARKFKCDIHLFQTLRKARALCTGYDIF</sequence>
<dbReference type="Pfam" id="PF02362">
    <property type="entry name" value="B3"/>
    <property type="match status" value="2"/>
</dbReference>
<keyword evidence="10" id="KW-1185">Reference proteome</keyword>
<dbReference type="InterPro" id="IPR036291">
    <property type="entry name" value="NAD(P)-bd_dom_sf"/>
</dbReference>
<accession>A0A498JD23</accession>
<dbReference type="Pfam" id="PF04084">
    <property type="entry name" value="RecA-like_ORC2"/>
    <property type="match status" value="1"/>
</dbReference>
<dbReference type="InterPro" id="IPR056772">
    <property type="entry name" value="RecA-like_ORC2"/>
</dbReference>
<dbReference type="SUPFAM" id="SSF101936">
    <property type="entry name" value="DNA-binding pseudobarrel domain"/>
    <property type="match status" value="2"/>
</dbReference>
<reference evidence="9 10" key="1">
    <citation type="submission" date="2018-10" db="EMBL/GenBank/DDBJ databases">
        <title>A high-quality apple genome assembly.</title>
        <authorList>
            <person name="Hu J."/>
        </authorList>
    </citation>
    <scope>NUCLEOTIDE SEQUENCE [LARGE SCALE GENOMIC DNA]</scope>
    <source>
        <strain evidence="10">cv. HFTH1</strain>
        <tissue evidence="9">Young leaf</tissue>
    </source>
</reference>
<dbReference type="EMBL" id="RDQH01000334">
    <property type="protein sequence ID" value="RXH91723.1"/>
    <property type="molecule type" value="Genomic_DNA"/>
</dbReference>